<dbReference type="GO" id="GO:0003007">
    <property type="term" value="P:heart morphogenesis"/>
    <property type="evidence" value="ECO:0007669"/>
    <property type="project" value="TreeGrafter"/>
</dbReference>
<evidence type="ECO:0000313" key="9">
    <source>
        <dbReference type="Proteomes" id="UP000276834"/>
    </source>
</evidence>
<evidence type="ECO:0000256" key="4">
    <source>
        <dbReference type="ARBA" id="ARBA00023163"/>
    </source>
</evidence>
<feature type="region of interest" description="Disordered" evidence="6">
    <location>
        <begin position="292"/>
        <end position="318"/>
    </location>
</feature>
<dbReference type="Proteomes" id="UP000276834">
    <property type="component" value="Unassembled WGS sequence"/>
</dbReference>
<proteinExistence type="predicted"/>
<dbReference type="InterPro" id="IPR040259">
    <property type="entry name" value="Mesogenin/MesP"/>
</dbReference>
<dbReference type="CDD" id="cd18938">
    <property type="entry name" value="bHLH_TS_Mesp"/>
    <property type="match status" value="1"/>
</dbReference>
<feature type="compositionally biased region" description="Basic residues" evidence="6">
    <location>
        <begin position="61"/>
        <end position="71"/>
    </location>
</feature>
<evidence type="ECO:0000259" key="7">
    <source>
        <dbReference type="PROSITE" id="PS50888"/>
    </source>
</evidence>
<evidence type="ECO:0000256" key="1">
    <source>
        <dbReference type="ARBA" id="ARBA00022473"/>
    </source>
</evidence>
<dbReference type="InterPro" id="IPR036638">
    <property type="entry name" value="HLH_DNA-bd_sf"/>
</dbReference>
<dbReference type="GO" id="GO:0000981">
    <property type="term" value="F:DNA-binding transcription factor activity, RNA polymerase II-specific"/>
    <property type="evidence" value="ECO:0007669"/>
    <property type="project" value="TreeGrafter"/>
</dbReference>
<keyword evidence="5" id="KW-0539">Nucleus</keyword>
<dbReference type="PANTHER" id="PTHR20937:SF6">
    <property type="entry name" value="MESODERM POSTERIOR PROTEIN 1"/>
    <property type="match status" value="1"/>
</dbReference>
<feature type="region of interest" description="Disordered" evidence="6">
    <location>
        <begin position="342"/>
        <end position="364"/>
    </location>
</feature>
<feature type="compositionally biased region" description="Polar residues" evidence="6">
    <location>
        <begin position="292"/>
        <end position="303"/>
    </location>
</feature>
<dbReference type="PANTHER" id="PTHR20937">
    <property type="entry name" value="IP14615P"/>
    <property type="match status" value="1"/>
</dbReference>
<dbReference type="SMART" id="SM00353">
    <property type="entry name" value="HLH"/>
    <property type="match status" value="1"/>
</dbReference>
<keyword evidence="1" id="KW-0217">Developmental protein</keyword>
<evidence type="ECO:0000256" key="3">
    <source>
        <dbReference type="ARBA" id="ARBA00023125"/>
    </source>
</evidence>
<keyword evidence="9" id="KW-1185">Reference proteome</keyword>
<keyword evidence="4" id="KW-0804">Transcription</keyword>
<dbReference type="GO" id="GO:0032525">
    <property type="term" value="P:somite rostral/caudal axis specification"/>
    <property type="evidence" value="ECO:0007669"/>
    <property type="project" value="TreeGrafter"/>
</dbReference>
<gene>
    <name evidence="8" type="ORF">DV515_00013725</name>
</gene>
<keyword evidence="2" id="KW-0805">Transcription regulation</keyword>
<sequence length="401" mass="40207">MAHGRTLPAAAPPQDWGVLRSSGSGAPPDPLGYSSSSPAASPDSCGLASPAAARGPCRGHAAPRPRGRKGLRGGGAAGVPRQSASEREKLRMRRLAQALLRLRHYLPPALAPAGQTLTKIETLRLATRYIAHLSALLGLGRGAPAPRHCPLCPRGLGCCQDTEPRAASPPGAAGWGSPPVAGIPPELHGAPGMGTGAWGSPLCSPAAAGTAPEVLGRPELGLETWGSPPYTPAAGTLPDALGGLNIGMETWGSPSYIPATGTPPEALGVSNIQTETWGPPPYMPAVGTSSELNKDVTSASSPWLTPPHSAGAGPPPELPGDVLDVGLVLSEFVGTGTVTQVRAGGDWGDSQHGSGVGRDQPPPRGGLRVLLVWGSAGTGFGVTTALSGAGNGEVSPAPWSG</sequence>
<name>A0A3L8S1H3_CHLGU</name>
<dbReference type="PROSITE" id="PS50888">
    <property type="entry name" value="BHLH"/>
    <property type="match status" value="1"/>
</dbReference>
<dbReference type="OrthoDB" id="9946827at2759"/>
<dbReference type="GO" id="GO:0000978">
    <property type="term" value="F:RNA polymerase II cis-regulatory region sequence-specific DNA binding"/>
    <property type="evidence" value="ECO:0007669"/>
    <property type="project" value="TreeGrafter"/>
</dbReference>
<dbReference type="GO" id="GO:0046983">
    <property type="term" value="F:protein dimerization activity"/>
    <property type="evidence" value="ECO:0007669"/>
    <property type="project" value="InterPro"/>
</dbReference>
<evidence type="ECO:0000256" key="5">
    <source>
        <dbReference type="ARBA" id="ARBA00023242"/>
    </source>
</evidence>
<dbReference type="Pfam" id="PF00010">
    <property type="entry name" value="HLH"/>
    <property type="match status" value="1"/>
</dbReference>
<keyword evidence="3" id="KW-0238">DNA-binding</keyword>
<dbReference type="InterPro" id="IPR011598">
    <property type="entry name" value="bHLH_dom"/>
</dbReference>
<dbReference type="Gene3D" id="4.10.280.10">
    <property type="entry name" value="Helix-loop-helix DNA-binding domain"/>
    <property type="match status" value="1"/>
</dbReference>
<dbReference type="GO" id="GO:0001707">
    <property type="term" value="P:mesoderm formation"/>
    <property type="evidence" value="ECO:0007669"/>
    <property type="project" value="TreeGrafter"/>
</dbReference>
<evidence type="ECO:0000256" key="6">
    <source>
        <dbReference type="SAM" id="MobiDB-lite"/>
    </source>
</evidence>
<dbReference type="AlphaFoldDB" id="A0A3L8S1H3"/>
<reference evidence="8 9" key="1">
    <citation type="journal article" date="2018" name="Proc. R. Soc. B">
        <title>A non-coding region near Follistatin controls head colour polymorphism in the Gouldian finch.</title>
        <authorList>
            <person name="Toomey M.B."/>
            <person name="Marques C.I."/>
            <person name="Andrade P."/>
            <person name="Araujo P.M."/>
            <person name="Sabatino S."/>
            <person name="Gazda M.A."/>
            <person name="Afonso S."/>
            <person name="Lopes R.J."/>
            <person name="Corbo J.C."/>
            <person name="Carneiro M."/>
        </authorList>
    </citation>
    <scope>NUCLEOTIDE SEQUENCE [LARGE SCALE GENOMIC DNA]</scope>
    <source>
        <strain evidence="8">Red01</strain>
        <tissue evidence="8">Muscle</tissue>
    </source>
</reference>
<comment type="caution">
    <text evidence="8">The sequence shown here is derived from an EMBL/GenBank/DDBJ whole genome shotgun (WGS) entry which is preliminary data.</text>
</comment>
<dbReference type="EMBL" id="QUSF01000099">
    <property type="protein sequence ID" value="RLV92606.1"/>
    <property type="molecule type" value="Genomic_DNA"/>
</dbReference>
<dbReference type="STRING" id="44316.ENSEGOP00005010968"/>
<protein>
    <recommendedName>
        <fullName evidence="7">BHLH domain-containing protein</fullName>
    </recommendedName>
</protein>
<evidence type="ECO:0000313" key="8">
    <source>
        <dbReference type="EMBL" id="RLV92606.1"/>
    </source>
</evidence>
<feature type="region of interest" description="Disordered" evidence="6">
    <location>
        <begin position="1"/>
        <end position="89"/>
    </location>
</feature>
<dbReference type="SUPFAM" id="SSF47459">
    <property type="entry name" value="HLH, helix-loop-helix DNA-binding domain"/>
    <property type="match status" value="1"/>
</dbReference>
<feature type="domain" description="BHLH" evidence="7">
    <location>
        <begin position="79"/>
        <end position="133"/>
    </location>
</feature>
<accession>A0A3L8S1H3</accession>
<dbReference type="GO" id="GO:0005634">
    <property type="term" value="C:nucleus"/>
    <property type="evidence" value="ECO:0007669"/>
    <property type="project" value="TreeGrafter"/>
</dbReference>
<feature type="compositionally biased region" description="Low complexity" evidence="6">
    <location>
        <begin position="34"/>
        <end position="44"/>
    </location>
</feature>
<evidence type="ECO:0000256" key="2">
    <source>
        <dbReference type="ARBA" id="ARBA00023015"/>
    </source>
</evidence>
<organism evidence="8 9">
    <name type="scientific">Chloebia gouldiae</name>
    <name type="common">Gouldian finch</name>
    <name type="synonym">Erythrura gouldiae</name>
    <dbReference type="NCBI Taxonomy" id="44316"/>
    <lineage>
        <taxon>Eukaryota</taxon>
        <taxon>Metazoa</taxon>
        <taxon>Chordata</taxon>
        <taxon>Craniata</taxon>
        <taxon>Vertebrata</taxon>
        <taxon>Euteleostomi</taxon>
        <taxon>Archelosauria</taxon>
        <taxon>Archosauria</taxon>
        <taxon>Dinosauria</taxon>
        <taxon>Saurischia</taxon>
        <taxon>Theropoda</taxon>
        <taxon>Coelurosauria</taxon>
        <taxon>Aves</taxon>
        <taxon>Neognathae</taxon>
        <taxon>Neoaves</taxon>
        <taxon>Telluraves</taxon>
        <taxon>Australaves</taxon>
        <taxon>Passeriformes</taxon>
        <taxon>Passeroidea</taxon>
        <taxon>Passeridae</taxon>
        <taxon>Chloebia</taxon>
    </lineage>
</organism>